<evidence type="ECO:0000313" key="1">
    <source>
        <dbReference type="EMBL" id="SHI81387.1"/>
    </source>
</evidence>
<dbReference type="EMBL" id="FQZQ01000003">
    <property type="protein sequence ID" value="SHI81387.1"/>
    <property type="molecule type" value="Genomic_DNA"/>
</dbReference>
<dbReference type="Pfam" id="PF12228">
    <property type="entry name" value="DUF3604"/>
    <property type="match status" value="1"/>
</dbReference>
<dbReference type="Gene3D" id="3.20.20.140">
    <property type="entry name" value="Metal-dependent hydrolases"/>
    <property type="match status" value="1"/>
</dbReference>
<dbReference type="AlphaFoldDB" id="A0A1M6E7B7"/>
<accession>A0A1M6E7B7</accession>
<dbReference type="OrthoDB" id="543560at2"/>
<dbReference type="SUPFAM" id="SSF89550">
    <property type="entry name" value="PHP domain-like"/>
    <property type="match status" value="1"/>
</dbReference>
<sequence length="641" mass="71507">MANFATHQIYHVIFLGCTLSLAHQAVSQELGDLGSQPTEKIEYSPYINDDFPNQVFFGDTHLHTAYSADAGLVGAILTPDDAYKFAKGEEITSSNGIPARLQQPLDWLVVTDHAENLGLPIALEEDSPALLENEWGRKISEIYAPRTDESRALSYDTWMQDALNIVTDPLAGTGFSEAMWPRVTAAAEQHNQPGAFTALIGYEWTSGPNGNNLHRNVIFRDGKALADQIIPFSAYDSEDPEALWDWLENYESLTGGQVLAIPHNGNLSNGLMFDDVTLSGEPIDRTYALRRQRWEPIYEITQIKGDGEAHPLLSPQDDFADYGTWDKGSFGPEPKTNDMLPKEYARSAWKRGMAYEDDFGVNPFKFGVVGSTDSHTGLSTAQESNFFGKVSLVEPSANPHRFEERITGRFTPDDPSDDLTHADGLAAGLAAVWARENTREGIWDALMRKEVFATTGTRMRVRVFAGFGFTEDDLTRSDFAKFGYANGVPMGGDLIADAQTRAPKLLVRALRDPNGANLDRVQIVKGWRTKTGDLHEQVFDVAWSDDRVVGDDNKLPLVGNTVDVETATYRNSIGSPFLEAFWEDRDFDPGQRAFYYVRVLEIPTPRWTTFDALMFGVDRPSHLKPWQQERAYSSPIWVTPK</sequence>
<name>A0A1M6E7B7_9RHOB</name>
<dbReference type="InterPro" id="IPR016195">
    <property type="entry name" value="Pol/histidinol_Pase-like"/>
</dbReference>
<evidence type="ECO:0000313" key="2">
    <source>
        <dbReference type="Proteomes" id="UP000183982"/>
    </source>
</evidence>
<proteinExistence type="predicted"/>
<dbReference type="Proteomes" id="UP000183982">
    <property type="component" value="Unassembled WGS sequence"/>
</dbReference>
<reference evidence="2" key="1">
    <citation type="submission" date="2016-11" db="EMBL/GenBank/DDBJ databases">
        <authorList>
            <person name="Varghese N."/>
            <person name="Submissions S."/>
        </authorList>
    </citation>
    <scope>NUCLEOTIDE SEQUENCE [LARGE SCALE GENOMIC DNA]</scope>
    <source>
        <strain evidence="2">DSM 100564</strain>
    </source>
</reference>
<dbReference type="STRING" id="1470563.SAMN05444000_103132"/>
<gene>
    <name evidence="1" type="ORF">SAMN05444000_103132</name>
</gene>
<evidence type="ECO:0008006" key="3">
    <source>
        <dbReference type="Google" id="ProtNLM"/>
    </source>
</evidence>
<organism evidence="1 2">
    <name type="scientific">Shimia gijangensis</name>
    <dbReference type="NCBI Taxonomy" id="1470563"/>
    <lineage>
        <taxon>Bacteria</taxon>
        <taxon>Pseudomonadati</taxon>
        <taxon>Pseudomonadota</taxon>
        <taxon>Alphaproteobacteria</taxon>
        <taxon>Rhodobacterales</taxon>
        <taxon>Roseobacteraceae</taxon>
    </lineage>
</organism>
<dbReference type="RefSeq" id="WP_083599237.1">
    <property type="nucleotide sequence ID" value="NZ_FQZQ01000003.1"/>
</dbReference>
<dbReference type="InterPro" id="IPR022028">
    <property type="entry name" value="DUF3604"/>
</dbReference>
<protein>
    <recommendedName>
        <fullName evidence="3">DUF3604 domain-containing protein</fullName>
    </recommendedName>
</protein>
<keyword evidence="2" id="KW-1185">Reference proteome</keyword>